<evidence type="ECO:0000313" key="2">
    <source>
        <dbReference type="EMBL" id="MFD2419403.1"/>
    </source>
</evidence>
<name>A0ABW5FWM3_9PSEU</name>
<organism evidence="2 3">
    <name type="scientific">Amycolatopsis pigmentata</name>
    <dbReference type="NCBI Taxonomy" id="450801"/>
    <lineage>
        <taxon>Bacteria</taxon>
        <taxon>Bacillati</taxon>
        <taxon>Actinomycetota</taxon>
        <taxon>Actinomycetes</taxon>
        <taxon>Pseudonocardiales</taxon>
        <taxon>Pseudonocardiaceae</taxon>
        <taxon>Amycolatopsis</taxon>
    </lineage>
</organism>
<dbReference type="InterPro" id="IPR037401">
    <property type="entry name" value="SnoaL-like"/>
</dbReference>
<dbReference type="Pfam" id="PF12680">
    <property type="entry name" value="SnoaL_2"/>
    <property type="match status" value="1"/>
</dbReference>
<dbReference type="EMBL" id="JBHUKR010000011">
    <property type="protein sequence ID" value="MFD2419403.1"/>
    <property type="molecule type" value="Genomic_DNA"/>
</dbReference>
<dbReference type="InterPro" id="IPR032710">
    <property type="entry name" value="NTF2-like_dom_sf"/>
</dbReference>
<dbReference type="SUPFAM" id="SSF54427">
    <property type="entry name" value="NTF2-like"/>
    <property type="match status" value="1"/>
</dbReference>
<accession>A0ABW5FWM3</accession>
<feature type="domain" description="SnoaL-like" evidence="1">
    <location>
        <begin position="4"/>
        <end position="63"/>
    </location>
</feature>
<sequence>MDTIQRFRAAVAEGDLDALRDLLAPGIRLFTPAKTAPLKGRALFLGVFDVLIRRVFDDFHCVGEVHGTAENSEGRKGSTHILIFRAKISGRLAHGINLVHLDDNGLIEELTVMVRPQVAVDALWDAMLEGIRAEGRPRPLARSTS</sequence>
<proteinExistence type="predicted"/>
<protein>
    <submittedName>
        <fullName evidence="2">Nuclear transport factor 2 family protein</fullName>
    </submittedName>
</protein>
<gene>
    <name evidence="2" type="ORF">ACFSXZ_24020</name>
</gene>
<dbReference type="RefSeq" id="WP_378267394.1">
    <property type="nucleotide sequence ID" value="NZ_JBHUKR010000011.1"/>
</dbReference>
<evidence type="ECO:0000259" key="1">
    <source>
        <dbReference type="Pfam" id="PF12680"/>
    </source>
</evidence>
<dbReference type="Proteomes" id="UP001597417">
    <property type="component" value="Unassembled WGS sequence"/>
</dbReference>
<keyword evidence="3" id="KW-1185">Reference proteome</keyword>
<dbReference type="Gene3D" id="3.10.450.50">
    <property type="match status" value="1"/>
</dbReference>
<reference evidence="3" key="1">
    <citation type="journal article" date="2019" name="Int. J. Syst. Evol. Microbiol.">
        <title>The Global Catalogue of Microorganisms (GCM) 10K type strain sequencing project: providing services to taxonomists for standard genome sequencing and annotation.</title>
        <authorList>
            <consortium name="The Broad Institute Genomics Platform"/>
            <consortium name="The Broad Institute Genome Sequencing Center for Infectious Disease"/>
            <person name="Wu L."/>
            <person name="Ma J."/>
        </authorList>
    </citation>
    <scope>NUCLEOTIDE SEQUENCE [LARGE SCALE GENOMIC DNA]</scope>
    <source>
        <strain evidence="3">CGMCC 4.7645</strain>
    </source>
</reference>
<comment type="caution">
    <text evidence="2">The sequence shown here is derived from an EMBL/GenBank/DDBJ whole genome shotgun (WGS) entry which is preliminary data.</text>
</comment>
<evidence type="ECO:0000313" key="3">
    <source>
        <dbReference type="Proteomes" id="UP001597417"/>
    </source>
</evidence>